<dbReference type="Gene3D" id="3.20.20.150">
    <property type="entry name" value="Divalent-metal-dependent TIM barrel enzymes"/>
    <property type="match status" value="1"/>
</dbReference>
<keyword evidence="1 3" id="KW-0413">Isomerase</keyword>
<gene>
    <name evidence="3" type="ORF">FTUN_1549</name>
</gene>
<accession>A0A6M5YL05</accession>
<reference evidence="4" key="1">
    <citation type="submission" date="2020-05" db="EMBL/GenBank/DDBJ databases">
        <title>Frigoriglobus tundricola gen. nov., sp. nov., a psychrotolerant cellulolytic planctomycete of the family Gemmataceae with two divergent copies of 16S rRNA gene.</title>
        <authorList>
            <person name="Kulichevskaya I.S."/>
            <person name="Ivanova A.A."/>
            <person name="Naumoff D.G."/>
            <person name="Beletsky A.V."/>
            <person name="Rijpstra W.I.C."/>
            <person name="Sinninghe Damste J.S."/>
            <person name="Mardanov A.V."/>
            <person name="Ravin N.V."/>
            <person name="Dedysh S.N."/>
        </authorList>
    </citation>
    <scope>NUCLEOTIDE SEQUENCE [LARGE SCALE GENOMIC DNA]</scope>
    <source>
        <strain evidence="4">PL17</strain>
    </source>
</reference>
<dbReference type="InterPro" id="IPR036237">
    <property type="entry name" value="Xyl_isomerase-like_sf"/>
</dbReference>
<feature type="domain" description="Xylose isomerase-like TIM barrel" evidence="2">
    <location>
        <begin position="29"/>
        <end position="267"/>
    </location>
</feature>
<dbReference type="RefSeq" id="WP_171470117.1">
    <property type="nucleotide sequence ID" value="NZ_CP053452.2"/>
</dbReference>
<proteinExistence type="predicted"/>
<protein>
    <submittedName>
        <fullName evidence="3">D-tagatose 3-epimerase</fullName>
        <ecNumber evidence="3">5.3.1.-</ecNumber>
    </submittedName>
</protein>
<dbReference type="SUPFAM" id="SSF51658">
    <property type="entry name" value="Xylose isomerase-like"/>
    <property type="match status" value="1"/>
</dbReference>
<dbReference type="KEGG" id="ftj:FTUN_1549"/>
<dbReference type="PANTHER" id="PTHR43489">
    <property type="entry name" value="ISOMERASE"/>
    <property type="match status" value="1"/>
</dbReference>
<evidence type="ECO:0000313" key="4">
    <source>
        <dbReference type="Proteomes" id="UP000503447"/>
    </source>
</evidence>
<evidence type="ECO:0000313" key="3">
    <source>
        <dbReference type="EMBL" id="QJW94030.1"/>
    </source>
</evidence>
<sequence length="270" mass="28529">MKSAVTISLVPEARGGPFVYWDDLAAGCRAAAALGFDAVEVFPPGPDAVSPDDLRALLDDNGLALAAVGTGAGWVKHKLSLTSPDDATRDRAVAFVRSVMDLAARFEAPAIIGSMQGKWEGAVSKPVALRYLGHALFKLDQHAADLGTTLLYEPLNRYETNLVNTLGDAAQLLTGASLEHVKILADLYHMNIEEANLPGAIRAAGRHIGHVHFADSNRRAAGLGHTDFAPIVAALADVGYSGYLSAEVLPLPDTDAAARQTIDTFRRLVG</sequence>
<dbReference type="InterPro" id="IPR013022">
    <property type="entry name" value="Xyl_isomerase-like_TIM-brl"/>
</dbReference>
<organism evidence="3 4">
    <name type="scientific">Frigoriglobus tundricola</name>
    <dbReference type="NCBI Taxonomy" id="2774151"/>
    <lineage>
        <taxon>Bacteria</taxon>
        <taxon>Pseudomonadati</taxon>
        <taxon>Planctomycetota</taxon>
        <taxon>Planctomycetia</taxon>
        <taxon>Gemmatales</taxon>
        <taxon>Gemmataceae</taxon>
        <taxon>Frigoriglobus</taxon>
    </lineage>
</organism>
<dbReference type="PANTHER" id="PTHR43489:SF7">
    <property type="entry name" value="3-DEHYDRO-D-GULOSIDE 4-EPIMERASE-RELATED"/>
    <property type="match status" value="1"/>
</dbReference>
<dbReference type="InterPro" id="IPR050417">
    <property type="entry name" value="Sugar_Epim/Isomerase"/>
</dbReference>
<dbReference type="AlphaFoldDB" id="A0A6M5YL05"/>
<dbReference type="EMBL" id="CP053452">
    <property type="protein sequence ID" value="QJW94030.1"/>
    <property type="molecule type" value="Genomic_DNA"/>
</dbReference>
<name>A0A6M5YL05_9BACT</name>
<dbReference type="EC" id="5.3.1.-" evidence="3"/>
<dbReference type="Proteomes" id="UP000503447">
    <property type="component" value="Chromosome"/>
</dbReference>
<dbReference type="Pfam" id="PF01261">
    <property type="entry name" value="AP_endonuc_2"/>
    <property type="match status" value="1"/>
</dbReference>
<evidence type="ECO:0000256" key="1">
    <source>
        <dbReference type="ARBA" id="ARBA00023235"/>
    </source>
</evidence>
<evidence type="ECO:0000259" key="2">
    <source>
        <dbReference type="Pfam" id="PF01261"/>
    </source>
</evidence>
<keyword evidence="4" id="KW-1185">Reference proteome</keyword>
<dbReference type="GO" id="GO:0016853">
    <property type="term" value="F:isomerase activity"/>
    <property type="evidence" value="ECO:0007669"/>
    <property type="project" value="UniProtKB-KW"/>
</dbReference>